<name>A0ABQ5TKF4_9BACI</name>
<evidence type="ECO:0000256" key="3">
    <source>
        <dbReference type="RuleBase" id="RU000363"/>
    </source>
</evidence>
<reference evidence="4 5" key="1">
    <citation type="submission" date="2023-02" db="EMBL/GenBank/DDBJ databases">
        <title>Oceanobacillus kimchii IFOP_LL358 isolated form Alexandrium catenella lab strain.</title>
        <authorList>
            <person name="Gajardo G."/>
            <person name="Ueki S."/>
            <person name="Maruyama F."/>
        </authorList>
    </citation>
    <scope>NUCLEOTIDE SEQUENCE [LARGE SCALE GENOMIC DNA]</scope>
    <source>
        <strain evidence="4 5">IFOP_LL358</strain>
    </source>
</reference>
<dbReference type="PANTHER" id="PTHR42901">
    <property type="entry name" value="ALCOHOL DEHYDROGENASE"/>
    <property type="match status" value="1"/>
</dbReference>
<dbReference type="PRINTS" id="PR00081">
    <property type="entry name" value="GDHRDH"/>
</dbReference>
<dbReference type="EMBL" id="BSKO01000001">
    <property type="protein sequence ID" value="GLO66495.1"/>
    <property type="molecule type" value="Genomic_DNA"/>
</dbReference>
<sequence>MGQSIKGKIAYITGASSGIGKATAIELAKQGVHIGLLARSENKLIDVSESIKKMGVRSQYETVDISDEEQVDIAITRLENNLGKADILINNAGISTYGNLDEVTSSEWKKIFHVNVFGTYHVTHRVLPHMKDKNQGDIIMISSSNGLKGTAGSTAYSGSKFAIQGMAEALMQEVRPNNIRVFTMNPSLVATELVFGNELSEKNEDKFMQPEDIAEFIVSQLKLHPRIFIKQSLQWATNPF</sequence>
<dbReference type="PROSITE" id="PS00061">
    <property type="entry name" value="ADH_SHORT"/>
    <property type="match status" value="1"/>
</dbReference>
<dbReference type="SUPFAM" id="SSF51735">
    <property type="entry name" value="NAD(P)-binding Rossmann-fold domains"/>
    <property type="match status" value="1"/>
</dbReference>
<dbReference type="PRINTS" id="PR00080">
    <property type="entry name" value="SDRFAMILY"/>
</dbReference>
<comment type="caution">
    <text evidence="4">The sequence shown here is derived from an EMBL/GenBank/DDBJ whole genome shotgun (WGS) entry which is preliminary data.</text>
</comment>
<keyword evidence="5" id="KW-1185">Reference proteome</keyword>
<comment type="similarity">
    <text evidence="1 3">Belongs to the short-chain dehydrogenases/reductases (SDR) family.</text>
</comment>
<dbReference type="NCBIfam" id="NF005806">
    <property type="entry name" value="PRK07666.1"/>
    <property type="match status" value="1"/>
</dbReference>
<dbReference type="Proteomes" id="UP001275436">
    <property type="component" value="Unassembled WGS sequence"/>
</dbReference>
<evidence type="ECO:0000313" key="5">
    <source>
        <dbReference type="Proteomes" id="UP001275436"/>
    </source>
</evidence>
<dbReference type="PANTHER" id="PTHR42901:SF1">
    <property type="entry name" value="ALCOHOL DEHYDROGENASE"/>
    <property type="match status" value="1"/>
</dbReference>
<accession>A0ABQ5TKF4</accession>
<dbReference type="PIRSF" id="PIRSF000126">
    <property type="entry name" value="11-beta-HSD1"/>
    <property type="match status" value="1"/>
</dbReference>
<dbReference type="RefSeq" id="WP_069685287.1">
    <property type="nucleotide sequence ID" value="NZ_BSKO01000001.1"/>
</dbReference>
<dbReference type="InterPro" id="IPR002347">
    <property type="entry name" value="SDR_fam"/>
</dbReference>
<keyword evidence="2" id="KW-0560">Oxidoreductase</keyword>
<organism evidence="4 5">
    <name type="scientific">Oceanobacillus kimchii</name>
    <dbReference type="NCBI Taxonomy" id="746691"/>
    <lineage>
        <taxon>Bacteria</taxon>
        <taxon>Bacillati</taxon>
        <taxon>Bacillota</taxon>
        <taxon>Bacilli</taxon>
        <taxon>Bacillales</taxon>
        <taxon>Bacillaceae</taxon>
        <taxon>Oceanobacillus</taxon>
    </lineage>
</organism>
<dbReference type="InterPro" id="IPR020904">
    <property type="entry name" value="Sc_DH/Rdtase_CS"/>
</dbReference>
<dbReference type="InterPro" id="IPR036291">
    <property type="entry name" value="NAD(P)-bd_dom_sf"/>
</dbReference>
<dbReference type="CDD" id="cd05233">
    <property type="entry name" value="SDR_c"/>
    <property type="match status" value="1"/>
</dbReference>
<dbReference type="Gene3D" id="3.40.50.720">
    <property type="entry name" value="NAD(P)-binding Rossmann-like Domain"/>
    <property type="match status" value="1"/>
</dbReference>
<gene>
    <name evidence="4" type="primary">yoxD</name>
    <name evidence="4" type="ORF">MACH08_22790</name>
</gene>
<evidence type="ECO:0000256" key="2">
    <source>
        <dbReference type="ARBA" id="ARBA00023002"/>
    </source>
</evidence>
<protein>
    <submittedName>
        <fullName evidence="4">Oxidoreductase YoxD</fullName>
    </submittedName>
</protein>
<dbReference type="Pfam" id="PF00106">
    <property type="entry name" value="adh_short"/>
    <property type="match status" value="1"/>
</dbReference>
<proteinExistence type="inferred from homology"/>
<evidence type="ECO:0000256" key="1">
    <source>
        <dbReference type="ARBA" id="ARBA00006484"/>
    </source>
</evidence>
<evidence type="ECO:0000313" key="4">
    <source>
        <dbReference type="EMBL" id="GLO66495.1"/>
    </source>
</evidence>